<dbReference type="Gene3D" id="3.40.430.10">
    <property type="entry name" value="Dihydrofolate Reductase, subunit A"/>
    <property type="match status" value="1"/>
</dbReference>
<feature type="domain" description="DHFR" evidence="8">
    <location>
        <begin position="6"/>
        <end position="184"/>
    </location>
</feature>
<keyword evidence="3" id="KW-0554">One-carbon metabolism</keyword>
<dbReference type="InterPro" id="IPR024072">
    <property type="entry name" value="DHFR-like_dom_sf"/>
</dbReference>
<dbReference type="GO" id="GO:0006730">
    <property type="term" value="P:one-carbon metabolic process"/>
    <property type="evidence" value="ECO:0007669"/>
    <property type="project" value="UniProtKB-KW"/>
</dbReference>
<sequence>MTRTLHMNLIVAVDGCGGIGRNGGMPWFLPAEMARFAKLTTLTVDSGKKNAVIMGRKVWESIPPKFRPLKNRFNVVLIPYELLKTAGVASLSHGFSGKMKEESNENVVVARSFESAVSLLQDMENIETIWNIGGREMYITRVEGDFLADVFFPEVDYGRFIKSTESEEMDEEKGIKYRYEIYTVKIDKVA</sequence>
<dbReference type="AlphaFoldDB" id="A0A0N4T2B0"/>
<evidence type="ECO:0000313" key="10">
    <source>
        <dbReference type="Proteomes" id="UP000278627"/>
    </source>
</evidence>
<evidence type="ECO:0000256" key="4">
    <source>
        <dbReference type="ARBA" id="ARBA00022857"/>
    </source>
</evidence>
<evidence type="ECO:0000256" key="7">
    <source>
        <dbReference type="RuleBase" id="RU004474"/>
    </source>
</evidence>
<dbReference type="PANTHER" id="PTHR48069">
    <property type="entry name" value="DIHYDROFOLATE REDUCTASE"/>
    <property type="match status" value="1"/>
</dbReference>
<dbReference type="InterPro" id="IPR012259">
    <property type="entry name" value="DHFR"/>
</dbReference>
<dbReference type="EMBL" id="UZAD01000310">
    <property type="protein sequence ID" value="VDN83492.1"/>
    <property type="molecule type" value="Genomic_DNA"/>
</dbReference>
<keyword evidence="5" id="KW-0560">Oxidoreductase</keyword>
<comment type="similarity">
    <text evidence="7">Belongs to the dihydrofolate reductase family.</text>
</comment>
<keyword evidence="10" id="KW-1185">Reference proteome</keyword>
<dbReference type="Proteomes" id="UP000278627">
    <property type="component" value="Unassembled WGS sequence"/>
</dbReference>
<dbReference type="PROSITE" id="PS00075">
    <property type="entry name" value="DHFR_1"/>
    <property type="match status" value="1"/>
</dbReference>
<dbReference type="Pfam" id="PF00186">
    <property type="entry name" value="DHFR_1"/>
    <property type="match status" value="1"/>
</dbReference>
<evidence type="ECO:0000256" key="6">
    <source>
        <dbReference type="ARBA" id="ARBA00048873"/>
    </source>
</evidence>
<protein>
    <recommendedName>
        <fullName evidence="2">dihydrofolate reductase</fullName>
        <ecNumber evidence="2">1.5.1.3</ecNumber>
    </recommendedName>
</protein>
<comment type="catalytic activity">
    <reaction evidence="6">
        <text>(6S)-5,6,7,8-tetrahydrofolate + NADP(+) = 7,8-dihydrofolate + NADPH + H(+)</text>
        <dbReference type="Rhea" id="RHEA:15009"/>
        <dbReference type="ChEBI" id="CHEBI:15378"/>
        <dbReference type="ChEBI" id="CHEBI:57451"/>
        <dbReference type="ChEBI" id="CHEBI:57453"/>
        <dbReference type="ChEBI" id="CHEBI:57783"/>
        <dbReference type="ChEBI" id="CHEBI:58349"/>
        <dbReference type="EC" id="1.5.1.3"/>
    </reaction>
</comment>
<dbReference type="SUPFAM" id="SSF53597">
    <property type="entry name" value="Dihydrofolate reductase-like"/>
    <property type="match status" value="1"/>
</dbReference>
<organism evidence="11">
    <name type="scientific">Brugia pahangi</name>
    <name type="common">Filarial nematode worm</name>
    <dbReference type="NCBI Taxonomy" id="6280"/>
    <lineage>
        <taxon>Eukaryota</taxon>
        <taxon>Metazoa</taxon>
        <taxon>Ecdysozoa</taxon>
        <taxon>Nematoda</taxon>
        <taxon>Chromadorea</taxon>
        <taxon>Rhabditida</taxon>
        <taxon>Spirurina</taxon>
        <taxon>Spiruromorpha</taxon>
        <taxon>Filarioidea</taxon>
        <taxon>Onchocercidae</taxon>
        <taxon>Brugia</taxon>
    </lineage>
</organism>
<evidence type="ECO:0000256" key="5">
    <source>
        <dbReference type="ARBA" id="ARBA00023002"/>
    </source>
</evidence>
<evidence type="ECO:0000313" key="9">
    <source>
        <dbReference type="EMBL" id="VDN83492.1"/>
    </source>
</evidence>
<dbReference type="InterPro" id="IPR017925">
    <property type="entry name" value="DHFR_CS"/>
</dbReference>
<dbReference type="STRING" id="6280.A0A0N4T2B0"/>
<dbReference type="GO" id="GO:0046654">
    <property type="term" value="P:tetrahydrofolate biosynthetic process"/>
    <property type="evidence" value="ECO:0007669"/>
    <property type="project" value="UniProtKB-UniPathway"/>
</dbReference>
<keyword evidence="4" id="KW-0521">NADP</keyword>
<evidence type="ECO:0000256" key="2">
    <source>
        <dbReference type="ARBA" id="ARBA00012856"/>
    </source>
</evidence>
<dbReference type="EC" id="1.5.1.3" evidence="2"/>
<dbReference type="GO" id="GO:0004146">
    <property type="term" value="F:dihydrofolate reductase activity"/>
    <property type="evidence" value="ECO:0007669"/>
    <property type="project" value="UniProtKB-EC"/>
</dbReference>
<evidence type="ECO:0000313" key="11">
    <source>
        <dbReference type="WBParaSite" id="BPAG_0000233601-mRNA-1"/>
    </source>
</evidence>
<dbReference type="CDD" id="cd00209">
    <property type="entry name" value="DHFR"/>
    <property type="match status" value="1"/>
</dbReference>
<dbReference type="WBParaSite" id="BPAG_0000233601-mRNA-1">
    <property type="protein sequence ID" value="BPAG_0000233601-mRNA-1"/>
    <property type="gene ID" value="BPAG_0000233601"/>
</dbReference>
<dbReference type="GO" id="GO:0005739">
    <property type="term" value="C:mitochondrion"/>
    <property type="evidence" value="ECO:0007669"/>
    <property type="project" value="TreeGrafter"/>
</dbReference>
<dbReference type="GO" id="GO:0050661">
    <property type="term" value="F:NADP binding"/>
    <property type="evidence" value="ECO:0007669"/>
    <property type="project" value="InterPro"/>
</dbReference>
<dbReference type="PANTHER" id="PTHR48069:SF3">
    <property type="entry name" value="DIHYDROFOLATE REDUCTASE"/>
    <property type="match status" value="1"/>
</dbReference>
<accession>A0A0N4T2B0</accession>
<proteinExistence type="inferred from homology"/>
<evidence type="ECO:0000256" key="1">
    <source>
        <dbReference type="ARBA" id="ARBA00004903"/>
    </source>
</evidence>
<gene>
    <name evidence="9" type="ORF">BPAG_LOCUS2306</name>
</gene>
<reference evidence="9 10" key="2">
    <citation type="submission" date="2018-11" db="EMBL/GenBank/DDBJ databases">
        <authorList>
            <consortium name="Pathogen Informatics"/>
        </authorList>
    </citation>
    <scope>NUCLEOTIDE SEQUENCE [LARGE SCALE GENOMIC DNA]</scope>
</reference>
<dbReference type="UniPathway" id="UPA00077">
    <property type="reaction ID" value="UER00158"/>
</dbReference>
<name>A0A0N4T2B0_BRUPA</name>
<dbReference type="GO" id="GO:0046655">
    <property type="term" value="P:folic acid metabolic process"/>
    <property type="evidence" value="ECO:0007669"/>
    <property type="project" value="TreeGrafter"/>
</dbReference>
<dbReference type="GO" id="GO:0046452">
    <property type="term" value="P:dihydrofolate metabolic process"/>
    <property type="evidence" value="ECO:0007669"/>
    <property type="project" value="TreeGrafter"/>
</dbReference>
<evidence type="ECO:0000259" key="8">
    <source>
        <dbReference type="PROSITE" id="PS51330"/>
    </source>
</evidence>
<dbReference type="PRINTS" id="PR00070">
    <property type="entry name" value="DHFR"/>
</dbReference>
<dbReference type="PROSITE" id="PS51330">
    <property type="entry name" value="DHFR_2"/>
    <property type="match status" value="1"/>
</dbReference>
<dbReference type="InterPro" id="IPR001796">
    <property type="entry name" value="DHFR_dom"/>
</dbReference>
<reference evidence="11" key="1">
    <citation type="submission" date="2017-02" db="UniProtKB">
        <authorList>
            <consortium name="WormBaseParasite"/>
        </authorList>
    </citation>
    <scope>IDENTIFICATION</scope>
</reference>
<evidence type="ECO:0000256" key="3">
    <source>
        <dbReference type="ARBA" id="ARBA00022563"/>
    </source>
</evidence>
<comment type="pathway">
    <text evidence="1">Cofactor biosynthesis; tetrahydrofolate biosynthesis; 5,6,7,8-tetrahydrofolate from 7,8-dihydrofolate: step 1/1.</text>
</comment>